<evidence type="ECO:0000313" key="3">
    <source>
        <dbReference type="Proteomes" id="UP000292447"/>
    </source>
</evidence>
<proteinExistence type="predicted"/>
<feature type="compositionally biased region" description="Basic and acidic residues" evidence="1">
    <location>
        <begin position="64"/>
        <end position="75"/>
    </location>
</feature>
<dbReference type="AlphaFoldDB" id="A0A4P6XK37"/>
<evidence type="ECO:0000256" key="1">
    <source>
        <dbReference type="SAM" id="MobiDB-lite"/>
    </source>
</evidence>
<evidence type="ECO:0000313" key="2">
    <source>
        <dbReference type="EMBL" id="QBM85904.1"/>
    </source>
</evidence>
<dbReference type="Proteomes" id="UP000292447">
    <property type="component" value="Chromosome I"/>
</dbReference>
<keyword evidence="3" id="KW-1185">Reference proteome</keyword>
<organism evidence="2 3">
    <name type="scientific">Metschnikowia aff. pulcherrima</name>
    <dbReference type="NCBI Taxonomy" id="2163413"/>
    <lineage>
        <taxon>Eukaryota</taxon>
        <taxon>Fungi</taxon>
        <taxon>Dikarya</taxon>
        <taxon>Ascomycota</taxon>
        <taxon>Saccharomycotina</taxon>
        <taxon>Pichiomycetes</taxon>
        <taxon>Metschnikowiaceae</taxon>
        <taxon>Metschnikowia</taxon>
    </lineage>
</organism>
<reference evidence="3" key="1">
    <citation type="submission" date="2019-03" db="EMBL/GenBank/DDBJ databases">
        <title>Snf2 controls pulcherriminic acid biosynthesis and connects pigmentation and antifungal activity of the yeast Metschnikowia pulcherrima.</title>
        <authorList>
            <person name="Gore-Lloyd D."/>
            <person name="Sumann I."/>
            <person name="Brachmann A.O."/>
            <person name="Schneeberger K."/>
            <person name="Ortiz-Merino R.A."/>
            <person name="Moreno-Beltran M."/>
            <person name="Schlaefli M."/>
            <person name="Kirner P."/>
            <person name="Santos Kron A."/>
            <person name="Wolfe K.H."/>
            <person name="Piel J."/>
            <person name="Ahrens C.H."/>
            <person name="Henk D."/>
            <person name="Freimoser F.M."/>
        </authorList>
    </citation>
    <scope>NUCLEOTIDE SEQUENCE [LARGE SCALE GENOMIC DNA]</scope>
    <source>
        <strain evidence="3">APC 1.2</strain>
    </source>
</reference>
<name>A0A4P6XK37_9ASCO</name>
<feature type="region of interest" description="Disordered" evidence="1">
    <location>
        <begin position="60"/>
        <end position="82"/>
    </location>
</feature>
<sequence length="170" mass="19163">MVERNSELEDQGTSRDPAIEELGAEFNRLTIQPRQKNILANAMGWDEYISFIGEDMPQNTEEVADNKDGSEKHTESSNISQFETSGLAQLPVTICADSVDSDDDFVYQLTNDPQKVIYMADYIMGFLREAESLEHEKNKGILAIGNVRKRALEMQPPKKQVNIDSFFLVG</sequence>
<dbReference type="EMBL" id="CP034456">
    <property type="protein sequence ID" value="QBM85904.1"/>
    <property type="molecule type" value="Genomic_DNA"/>
</dbReference>
<accession>A0A4P6XK37</accession>
<gene>
    <name evidence="2" type="ORF">METSCH_A05350</name>
</gene>
<protein>
    <submittedName>
        <fullName evidence="2">Uncharacterized protein</fullName>
    </submittedName>
</protein>